<protein>
    <submittedName>
        <fullName evidence="2">Putative phage head-tail adaptor</fullName>
    </submittedName>
</protein>
<dbReference type="AlphaFoldDB" id="A0A212IT87"/>
<dbReference type="InterPro" id="IPR008767">
    <property type="entry name" value="Phage_SPP1_head-tail_adaptor"/>
</dbReference>
<sequence length="116" mass="13105">MSLKPEEMTCRLSIGYMQSGRGPLGEHLPEQLVATGKAWAKRELVSGRKVRTLDQLQVVETCLFTTHPNLNIDIDWKITTSDRIYTVRNVERLADRIIITGEADARHDRAGIKDST</sequence>
<accession>A0A212IT87</accession>
<dbReference type="EMBL" id="FLUA01000082">
    <property type="protein sequence ID" value="SBV69657.1"/>
    <property type="molecule type" value="Genomic_DNA"/>
</dbReference>
<gene>
    <name evidence="2" type="ORF">KL86CIT2_80024</name>
    <name evidence="1" type="ORF">KM92CIT3_70277</name>
</gene>
<dbReference type="RefSeq" id="WP_044700562.1">
    <property type="nucleotide sequence ID" value="NZ_LT598669.1"/>
</dbReference>
<name>A0A212IT87_9ENTR</name>
<dbReference type="NCBIfam" id="TIGR01563">
    <property type="entry name" value="gp16_SPP1"/>
    <property type="match status" value="1"/>
</dbReference>
<proteinExistence type="predicted"/>
<evidence type="ECO:0000313" key="1">
    <source>
        <dbReference type="EMBL" id="SBV66747.1"/>
    </source>
</evidence>
<dbReference type="Pfam" id="PF05521">
    <property type="entry name" value="Phage_HCP"/>
    <property type="match status" value="1"/>
</dbReference>
<organism evidence="2">
    <name type="scientific">uncultured Citrobacter sp</name>
    <dbReference type="NCBI Taxonomy" id="200446"/>
    <lineage>
        <taxon>Bacteria</taxon>
        <taxon>Pseudomonadati</taxon>
        <taxon>Pseudomonadota</taxon>
        <taxon>Gammaproteobacteria</taxon>
        <taxon>Enterobacterales</taxon>
        <taxon>Enterobacteriaceae</taxon>
        <taxon>Citrobacter</taxon>
        <taxon>environmental samples</taxon>
    </lineage>
</organism>
<dbReference type="GeneID" id="86976866"/>
<evidence type="ECO:0000313" key="2">
    <source>
        <dbReference type="EMBL" id="SBV69657.1"/>
    </source>
</evidence>
<reference evidence="2" key="1">
    <citation type="submission" date="2016-04" db="EMBL/GenBank/DDBJ databases">
        <authorList>
            <person name="Evans L.H."/>
            <person name="Alamgir A."/>
            <person name="Owens N."/>
            <person name="Weber N.D."/>
            <person name="Virtaneva K."/>
            <person name="Barbian K."/>
            <person name="Babar A."/>
            <person name="Rosenke K."/>
        </authorList>
    </citation>
    <scope>NUCLEOTIDE SEQUENCE</scope>
    <source>
        <strain evidence="2">86-2</strain>
        <strain evidence="1">92-3</strain>
    </source>
</reference>
<dbReference type="EMBL" id="FLUB01000019">
    <property type="protein sequence ID" value="SBV66747.1"/>
    <property type="molecule type" value="Genomic_DNA"/>
</dbReference>